<keyword evidence="3" id="KW-1185">Reference proteome</keyword>
<dbReference type="Proteomes" id="UP000001304">
    <property type="component" value="Chromosome"/>
</dbReference>
<sequence>MAKVELRPGLEGLRMQQISESPRSSSKRVEHGNKNLKIENIEIVLGLGVSMSMYTNSYKALLSVVVLLLTAVSILNTHFIPSASAENIIYDDFSGWMPYRITKGNVEIKNGRAVFNYTLDYTGELIYMFSDGHIDIPASGNATRVLSFSILDGGGDITIMFIEVDAYGNIVQYASLPTFGSEIGVVIEVWVTHTYDATSMRHFYYFEVWRQFGQERWVKAWYRYSIARDFMPNMVKIIVRGGWYSFLAIDDVFIMNVVGEGITPANVITVTSVATVTTTLIQRITHTIMRTTTIPITSTVISTSLLPVTETETVTSTISVPTTVFLWNTVTVERARTETVRETETVTETVTRAVTERETVTYPITVTVPKTLTVTVREAFTVTERETSSAPVTQTVTATSQVPQIIPIISVITTDIYPLIIIVAIIAIIAVIAVALSRRHTERIIIDKDVIRSIGEKEPELAKDVKSIDMYAKRIVELLENREALKLEKDGKCHELFENLSQLSGHLEKLVNILKKYSDIPQRFIDNLSNISNSISKTIEHYQKHGCDDYIMASLDSLSREIRILRGLTESLKQ</sequence>
<name>E0STL4_IGNAA</name>
<dbReference type="HOGENOM" id="CLU_474606_0_0_2"/>
<dbReference type="EMBL" id="CP002098">
    <property type="protein sequence ID" value="ADM27630.1"/>
    <property type="molecule type" value="Genomic_DNA"/>
</dbReference>
<organism evidence="2 3">
    <name type="scientific">Ignisphaera aggregans (strain DSM 17230 / JCM 13409 / AQ1.S1)</name>
    <dbReference type="NCBI Taxonomy" id="583356"/>
    <lineage>
        <taxon>Archaea</taxon>
        <taxon>Thermoproteota</taxon>
        <taxon>Thermoprotei</taxon>
        <taxon>Desulfurococcales</taxon>
        <taxon>Desulfurococcaceae</taxon>
        <taxon>Ignisphaera</taxon>
    </lineage>
</organism>
<dbReference type="KEGG" id="iag:Igag_0806"/>
<feature type="transmembrane region" description="Helical" evidence="1">
    <location>
        <begin position="416"/>
        <end position="436"/>
    </location>
</feature>
<reference evidence="2 3" key="1">
    <citation type="journal article" date="2010" name="Stand. Genomic Sci.">
        <title>Complete genome sequence of Ignisphaera aggregans type strain (AQ1.S1).</title>
        <authorList>
            <person name="Goker M."/>
            <person name="Held B."/>
            <person name="Lapidus A."/>
            <person name="Nolan M."/>
            <person name="Spring S."/>
            <person name="Yasawong M."/>
            <person name="Lucas S."/>
            <person name="Glavina Del Rio T."/>
            <person name="Tice H."/>
            <person name="Cheng J.F."/>
            <person name="Goodwin L."/>
            <person name="Tapia R."/>
            <person name="Pitluck S."/>
            <person name="Liolios K."/>
            <person name="Ivanova N."/>
            <person name="Mavromatis K."/>
            <person name="Mikhailova N."/>
            <person name="Pati A."/>
            <person name="Chen A."/>
            <person name="Palaniappan K."/>
            <person name="Brambilla E."/>
            <person name="Land M."/>
            <person name="Hauser L."/>
            <person name="Chang Y.J."/>
            <person name="Jeffries C.D."/>
            <person name="Brettin T."/>
            <person name="Detter J.C."/>
            <person name="Han C."/>
            <person name="Rohde M."/>
            <person name="Sikorski J."/>
            <person name="Woyke T."/>
            <person name="Bristow J."/>
            <person name="Eisen J.A."/>
            <person name="Markowitz V."/>
            <person name="Hugenholtz P."/>
            <person name="Kyrpides N.C."/>
            <person name="Klenk H.P."/>
        </authorList>
    </citation>
    <scope>NUCLEOTIDE SEQUENCE [LARGE SCALE GENOMIC DNA]</scope>
    <source>
        <strain evidence="3">DSM 17230 / JCM 13409 / AQ1.S1</strain>
    </source>
</reference>
<proteinExistence type="predicted"/>
<evidence type="ECO:0000313" key="3">
    <source>
        <dbReference type="Proteomes" id="UP000001304"/>
    </source>
</evidence>
<feature type="transmembrane region" description="Helical" evidence="1">
    <location>
        <begin position="60"/>
        <end position="80"/>
    </location>
</feature>
<dbReference type="BioCyc" id="IAGG583356:GHAH-796-MONOMER"/>
<keyword evidence="1" id="KW-0812">Transmembrane</keyword>
<keyword evidence="1" id="KW-1133">Transmembrane helix</keyword>
<dbReference type="AlphaFoldDB" id="E0STL4"/>
<keyword evidence="1" id="KW-0472">Membrane</keyword>
<evidence type="ECO:0000256" key="1">
    <source>
        <dbReference type="SAM" id="Phobius"/>
    </source>
</evidence>
<accession>E0STL4</accession>
<evidence type="ECO:0000313" key="2">
    <source>
        <dbReference type="EMBL" id="ADM27630.1"/>
    </source>
</evidence>
<protein>
    <submittedName>
        <fullName evidence="2">Uncharacterized protein</fullName>
    </submittedName>
</protein>
<gene>
    <name evidence="2" type="ordered locus">Igag_0806</name>
</gene>